<dbReference type="GO" id="GO:0042597">
    <property type="term" value="C:periplasmic space"/>
    <property type="evidence" value="ECO:0007669"/>
    <property type="project" value="UniProtKB-SubCell"/>
</dbReference>
<evidence type="ECO:0000313" key="5">
    <source>
        <dbReference type="EMBL" id="QCI68350.1"/>
    </source>
</evidence>
<feature type="chain" id="PRO_5020788857" evidence="4">
    <location>
        <begin position="26"/>
        <end position="425"/>
    </location>
</feature>
<dbReference type="RefSeq" id="WP_136963769.1">
    <property type="nucleotide sequence ID" value="NZ_CP039690.1"/>
</dbReference>
<dbReference type="CDD" id="cd14748">
    <property type="entry name" value="PBP2_UgpB"/>
    <property type="match status" value="1"/>
</dbReference>
<name>A0A4D7BC44_9HYPH</name>
<comment type="subcellular location">
    <subcellularLocation>
        <location evidence="1">Periplasm</location>
    </subcellularLocation>
</comment>
<evidence type="ECO:0000256" key="4">
    <source>
        <dbReference type="SAM" id="SignalP"/>
    </source>
</evidence>
<organism evidence="5 6">
    <name type="scientific">Phreatobacter stygius</name>
    <dbReference type="NCBI Taxonomy" id="1940610"/>
    <lineage>
        <taxon>Bacteria</taxon>
        <taxon>Pseudomonadati</taxon>
        <taxon>Pseudomonadota</taxon>
        <taxon>Alphaproteobacteria</taxon>
        <taxon>Hyphomicrobiales</taxon>
        <taxon>Phreatobacteraceae</taxon>
        <taxon>Phreatobacter</taxon>
    </lineage>
</organism>
<reference evidence="5 6" key="1">
    <citation type="submission" date="2019-04" db="EMBL/GenBank/DDBJ databases">
        <title>Phreatobacter aquaticus sp. nov.</title>
        <authorList>
            <person name="Choi A."/>
        </authorList>
    </citation>
    <scope>NUCLEOTIDE SEQUENCE [LARGE SCALE GENOMIC DNA]</scope>
    <source>
        <strain evidence="5 6">KCTC 52518</strain>
    </source>
</reference>
<evidence type="ECO:0000313" key="6">
    <source>
        <dbReference type="Proteomes" id="UP000298781"/>
    </source>
</evidence>
<dbReference type="KEGG" id="pstg:E8M01_31465"/>
<protein>
    <submittedName>
        <fullName evidence="5">ABC transporter substrate-binding protein</fullName>
    </submittedName>
</protein>
<proteinExistence type="inferred from homology"/>
<dbReference type="Pfam" id="PF13416">
    <property type="entry name" value="SBP_bac_8"/>
    <property type="match status" value="1"/>
</dbReference>
<evidence type="ECO:0000256" key="1">
    <source>
        <dbReference type="ARBA" id="ARBA00004418"/>
    </source>
</evidence>
<dbReference type="EMBL" id="CP039690">
    <property type="protein sequence ID" value="QCI68350.1"/>
    <property type="molecule type" value="Genomic_DNA"/>
</dbReference>
<dbReference type="Gene3D" id="3.40.190.10">
    <property type="entry name" value="Periplasmic binding protein-like II"/>
    <property type="match status" value="2"/>
</dbReference>
<evidence type="ECO:0000256" key="3">
    <source>
        <dbReference type="ARBA" id="ARBA00022764"/>
    </source>
</evidence>
<comment type="similarity">
    <text evidence="2">Belongs to the bacterial solute-binding protein 1 family.</text>
</comment>
<dbReference type="Proteomes" id="UP000298781">
    <property type="component" value="Chromosome"/>
</dbReference>
<dbReference type="AlphaFoldDB" id="A0A4D7BC44"/>
<dbReference type="PANTHER" id="PTHR43649">
    <property type="entry name" value="ARABINOSE-BINDING PROTEIN-RELATED"/>
    <property type="match status" value="1"/>
</dbReference>
<sequence>MTISLTRRAALGAAAALASPRLVRAAAVEIVVHYSQPVIFKDSKEQLAAAFASRHPDIKVSFISNTPNYEEGVQYVLRQAITGTLPDLSYQGLNRVRAVAERGLATDLAPLIARDGGAAKLGYSPAILGQGRVGEAQVGLPYAMSNTILYINADLVRRAGADPLALGASWDAILPLARAIKDVGSGVDGFYIDWMPGQEWMWSSLLYSHGGRMMSVDEREIAFDGPEGLSATRLIDRMVKQGGMSGFTSGAAQQAFFAGKLGIMMRSTAALRGMISGVAGNFELLTATVPIPGAAQGRLATGGSCGMILARDPARREAAWTFLKFSTSAEGTAIMAKATGYVPCNQIAVDDPAYLADFYRTNPLFLPATRQLPLSLPWYAFPGANGVRIGQAFVDNLARVVEQKAAPEQVLTDIARETRRLLARA</sequence>
<dbReference type="InterPro" id="IPR006059">
    <property type="entry name" value="SBP"/>
</dbReference>
<keyword evidence="3" id="KW-0574">Periplasm</keyword>
<dbReference type="OrthoDB" id="2509690at2"/>
<gene>
    <name evidence="5" type="ORF">E8M01_31465</name>
</gene>
<evidence type="ECO:0000256" key="2">
    <source>
        <dbReference type="ARBA" id="ARBA00008520"/>
    </source>
</evidence>
<dbReference type="InterPro" id="IPR050490">
    <property type="entry name" value="Bact_solute-bd_prot1"/>
</dbReference>
<dbReference type="PANTHER" id="PTHR43649:SF12">
    <property type="entry name" value="DIACETYLCHITOBIOSE BINDING PROTEIN DASA"/>
    <property type="match status" value="1"/>
</dbReference>
<dbReference type="SUPFAM" id="SSF53850">
    <property type="entry name" value="Periplasmic binding protein-like II"/>
    <property type="match status" value="1"/>
</dbReference>
<keyword evidence="4" id="KW-0732">Signal</keyword>
<accession>A0A4D7BC44</accession>
<keyword evidence="6" id="KW-1185">Reference proteome</keyword>
<feature type="signal peptide" evidence="4">
    <location>
        <begin position="1"/>
        <end position="25"/>
    </location>
</feature>